<evidence type="ECO:0000256" key="1">
    <source>
        <dbReference type="ARBA" id="ARBA00007944"/>
    </source>
</evidence>
<dbReference type="Proteomes" id="UP000504637">
    <property type="component" value="Unplaced"/>
</dbReference>
<dbReference type="PIRSF" id="PIRSF025007">
    <property type="entry name" value="Sec15"/>
    <property type="match status" value="1"/>
</dbReference>
<dbReference type="GO" id="GO:0090522">
    <property type="term" value="P:vesicle tethering involved in exocytosis"/>
    <property type="evidence" value="ECO:0007669"/>
    <property type="project" value="UniProtKB-UniRule"/>
</dbReference>
<evidence type="ECO:0000256" key="5">
    <source>
        <dbReference type="PIRNR" id="PIRNR025007"/>
    </source>
</evidence>
<dbReference type="Gene3D" id="1.20.58.670">
    <property type="entry name" value="Dsl1p vesicle tethering complex, Tip20p subunit, domain D"/>
    <property type="match status" value="1"/>
</dbReference>
<dbReference type="InterPro" id="IPR042044">
    <property type="entry name" value="EXOC6PINT-1/Sec15/Tip20_C_dom2"/>
</dbReference>
<dbReference type="InterPro" id="IPR042045">
    <property type="entry name" value="EXOC6/Sec15_C_dom1"/>
</dbReference>
<dbReference type="Pfam" id="PF20651">
    <property type="entry name" value="EXOC6_Sec15_N"/>
    <property type="match status" value="1"/>
</dbReference>
<feature type="domain" description="Exocyst complex component EXOC6/Sec15 N-terminal" evidence="7">
    <location>
        <begin position="53"/>
        <end position="221"/>
    </location>
</feature>
<proteinExistence type="inferred from homology"/>
<comment type="function">
    <text evidence="5">Component of the exocyst complex involved in the docking of exocytic vesicles with fusion sites on the plasma membrane.</text>
</comment>
<evidence type="ECO:0000313" key="8">
    <source>
        <dbReference type="Proteomes" id="UP000504637"/>
    </source>
</evidence>
<sequence>MPGLLASDQYDDLTGAVQQIILSSSESDYVDQLIPLLKSAETQAQVTPLIHALNHVSADREAQIETICNNNHQEFIHSVDQLQSVRQGTVELTAEIMTLSRSIEASTEKLAEQKKALVDSRGVRQNIDDATQALNDCLEVLRLANQVHDLLSKKNHYAALRALDELENVHLREVTRYKIAEMIERSVPATQRLIADAVMADLNTWLYLIREKSQFLGEVAFYHTEMRRTRHKERSDKTPYLGAFKLNSAVELVADESEEFDVLSDYEEVSVDFSPLFECLHIHNALGETEKFRAHYAANRRQQKDLLIPQTLIPLDEENGSLISLLEGIAGFAIVEKGTIRRTENFRAQSDVDELWDSMCQSTISLINAALTSVDSDEKLLKIKGIVALFIQTMDSWGYQVTNLDGLVVTIFEKYTALLRTKFGDDFDEIVSSDDYMPMPISNIDDYNRVMSASWYTPPPELRRPEEITYPCHFPFSQMYPLICFDIRSFLSQMYLFSDDHFRNTTLIDETLQNSLDQLLSEKVCGTLVERLSSQYPGQIVQILTNLDHFEMACKDLERLLVEARSSSSAAGPITLRATSQFAVAKKRAETRIFELVNSKIDDLIETAEYDWTSTQVPTESSEYLQELTRYLSNIMSSVLMGLPETVKKQIYHEALGHTSAALLALPLDPSVTKISPQVVTAYKMDVDELISFVDSLPDATTLRTALAELRQTTDLMTLLAAGNAEEFFDSSRSGARFSQVDKIKGAELLEKVLAQQDQVLPKPERLSVLPEAELVKKPSTHFGDFRDRLGQFTKRS</sequence>
<evidence type="ECO:0000256" key="4">
    <source>
        <dbReference type="ARBA" id="ARBA00023054"/>
    </source>
</evidence>
<protein>
    <recommendedName>
        <fullName evidence="5">Exocyst complex component SEC15</fullName>
    </recommendedName>
</protein>
<evidence type="ECO:0000313" key="9">
    <source>
        <dbReference type="RefSeq" id="XP_033459700.1"/>
    </source>
</evidence>
<dbReference type="GeneID" id="54365427"/>
<dbReference type="Gene3D" id="1.10.357.30">
    <property type="entry name" value="Exocyst complex subunit Sec15 C-terminal domain, N-terminal subdomain"/>
    <property type="match status" value="1"/>
</dbReference>
<organism evidence="9">
    <name type="scientific">Dissoconium aciculare CBS 342.82</name>
    <dbReference type="NCBI Taxonomy" id="1314786"/>
    <lineage>
        <taxon>Eukaryota</taxon>
        <taxon>Fungi</taxon>
        <taxon>Dikarya</taxon>
        <taxon>Ascomycota</taxon>
        <taxon>Pezizomycotina</taxon>
        <taxon>Dothideomycetes</taxon>
        <taxon>Dothideomycetidae</taxon>
        <taxon>Mycosphaerellales</taxon>
        <taxon>Dissoconiaceae</taxon>
        <taxon>Dissoconium</taxon>
    </lineage>
</organism>
<dbReference type="InterPro" id="IPR007225">
    <property type="entry name" value="EXOC6/Sec15"/>
</dbReference>
<dbReference type="PANTHER" id="PTHR12702:SF0">
    <property type="entry name" value="EXOCYST COMPLEX COMPONENT 6"/>
    <property type="match status" value="1"/>
</dbReference>
<keyword evidence="4" id="KW-0175">Coiled coil</keyword>
<keyword evidence="3 5" id="KW-0268">Exocytosis</keyword>
<gene>
    <name evidence="9" type="ORF">K489DRAFT_409802</name>
</gene>
<dbReference type="GO" id="GO:0016020">
    <property type="term" value="C:membrane"/>
    <property type="evidence" value="ECO:0007669"/>
    <property type="project" value="TreeGrafter"/>
</dbReference>
<comment type="similarity">
    <text evidence="1 5">Belongs to the SEC15 family.</text>
</comment>
<evidence type="ECO:0000259" key="7">
    <source>
        <dbReference type="Pfam" id="PF20651"/>
    </source>
</evidence>
<accession>A0A6J3M572</accession>
<evidence type="ECO:0000256" key="3">
    <source>
        <dbReference type="ARBA" id="ARBA00022483"/>
    </source>
</evidence>
<reference evidence="9" key="1">
    <citation type="submission" date="2020-01" db="EMBL/GenBank/DDBJ databases">
        <authorList>
            <consortium name="DOE Joint Genome Institute"/>
            <person name="Haridas S."/>
            <person name="Albert R."/>
            <person name="Binder M."/>
            <person name="Bloem J."/>
            <person name="Labutti K."/>
            <person name="Salamov A."/>
            <person name="Andreopoulos B."/>
            <person name="Baker S.E."/>
            <person name="Barry K."/>
            <person name="Bills G."/>
            <person name="Bluhm B.H."/>
            <person name="Cannon C."/>
            <person name="Castanera R."/>
            <person name="Culley D.E."/>
            <person name="Daum C."/>
            <person name="Ezra D."/>
            <person name="Gonzalez J.B."/>
            <person name="Henrissat B."/>
            <person name="Kuo A."/>
            <person name="Liang C."/>
            <person name="Lipzen A."/>
            <person name="Lutzoni F."/>
            <person name="Magnuson J."/>
            <person name="Mondo S."/>
            <person name="Nolan M."/>
            <person name="Ohm R."/>
            <person name="Pangilinan J."/>
            <person name="Park H.-J."/>
            <person name="Ramirez L."/>
            <person name="Alfaro M."/>
            <person name="Sun H."/>
            <person name="Tritt A."/>
            <person name="Yoshinaga Y."/>
            <person name="Zwiers L.-H."/>
            <person name="Turgeon B.G."/>
            <person name="Goodwin S.B."/>
            <person name="Spatafora J.W."/>
            <person name="Crous P.W."/>
            <person name="Grigoriev I.V."/>
        </authorList>
    </citation>
    <scope>NUCLEOTIDE SEQUENCE</scope>
    <source>
        <strain evidence="9">CBS 342.82</strain>
    </source>
</reference>
<dbReference type="Pfam" id="PF04091">
    <property type="entry name" value="Sec15_C"/>
    <property type="match status" value="1"/>
</dbReference>
<reference evidence="9" key="3">
    <citation type="submission" date="2025-08" db="UniProtKB">
        <authorList>
            <consortium name="RefSeq"/>
        </authorList>
    </citation>
    <scope>IDENTIFICATION</scope>
    <source>
        <strain evidence="9">CBS 342.82</strain>
    </source>
</reference>
<evidence type="ECO:0000256" key="2">
    <source>
        <dbReference type="ARBA" id="ARBA00022448"/>
    </source>
</evidence>
<dbReference type="RefSeq" id="XP_033459700.1">
    <property type="nucleotide sequence ID" value="XM_033607628.1"/>
</dbReference>
<dbReference type="GO" id="GO:0006893">
    <property type="term" value="P:Golgi to plasma membrane transport"/>
    <property type="evidence" value="ECO:0007669"/>
    <property type="project" value="TreeGrafter"/>
</dbReference>
<dbReference type="GO" id="GO:0006886">
    <property type="term" value="P:intracellular protein transport"/>
    <property type="evidence" value="ECO:0007669"/>
    <property type="project" value="InterPro"/>
</dbReference>
<dbReference type="OrthoDB" id="10267033at2759"/>
<dbReference type="InterPro" id="IPR046361">
    <property type="entry name" value="EXOC6/Sec15_C"/>
</dbReference>
<dbReference type="PANTHER" id="PTHR12702">
    <property type="entry name" value="SEC15"/>
    <property type="match status" value="1"/>
</dbReference>
<dbReference type="AlphaFoldDB" id="A0A6J3M572"/>
<evidence type="ECO:0000259" key="6">
    <source>
        <dbReference type="Pfam" id="PF04091"/>
    </source>
</evidence>
<keyword evidence="8" id="KW-1185">Reference proteome</keyword>
<keyword evidence="2 5" id="KW-0813">Transport</keyword>
<feature type="domain" description="Exocyst complex subunit EXOC6/Sec15 C-terminal" evidence="6">
    <location>
        <begin position="404"/>
        <end position="752"/>
    </location>
</feature>
<name>A0A6J3M572_9PEZI</name>
<reference evidence="9" key="2">
    <citation type="submission" date="2020-04" db="EMBL/GenBank/DDBJ databases">
        <authorList>
            <consortium name="NCBI Genome Project"/>
        </authorList>
    </citation>
    <scope>NUCLEOTIDE SEQUENCE</scope>
    <source>
        <strain evidence="9">CBS 342.82</strain>
    </source>
</reference>
<dbReference type="GO" id="GO:0000145">
    <property type="term" value="C:exocyst"/>
    <property type="evidence" value="ECO:0007669"/>
    <property type="project" value="UniProtKB-UniRule"/>
</dbReference>
<dbReference type="InterPro" id="IPR048359">
    <property type="entry name" value="EXOC6_Sec15_N"/>
</dbReference>